<dbReference type="Gene3D" id="3.40.50.300">
    <property type="entry name" value="P-loop containing nucleotide triphosphate hydrolases"/>
    <property type="match status" value="1"/>
</dbReference>
<proteinExistence type="predicted"/>
<feature type="repeat" description="TPR" evidence="1">
    <location>
        <begin position="728"/>
        <end position="761"/>
    </location>
</feature>
<dbReference type="PANTHER" id="PTHR46082">
    <property type="entry name" value="ATP/GTP-BINDING PROTEIN-RELATED"/>
    <property type="match status" value="1"/>
</dbReference>
<evidence type="ECO:0000313" key="5">
    <source>
        <dbReference type="Proteomes" id="UP000019478"/>
    </source>
</evidence>
<dbReference type="HOGENOM" id="CLU_000288_125_3_1"/>
<keyword evidence="5" id="KW-1185">Reference proteome</keyword>
<feature type="compositionally biased region" description="Low complexity" evidence="2">
    <location>
        <begin position="1118"/>
        <end position="1134"/>
    </location>
</feature>
<dbReference type="SUPFAM" id="SSF52540">
    <property type="entry name" value="P-loop containing nucleoside triphosphate hydrolases"/>
    <property type="match status" value="1"/>
</dbReference>
<dbReference type="EMBL" id="AMGY01000008">
    <property type="protein sequence ID" value="EXJ79228.1"/>
    <property type="molecule type" value="Genomic_DNA"/>
</dbReference>
<dbReference type="InterPro" id="IPR027417">
    <property type="entry name" value="P-loop_NTPase"/>
</dbReference>
<dbReference type="Gene3D" id="1.25.40.10">
    <property type="entry name" value="Tetratricopeptide repeat domain"/>
    <property type="match status" value="2"/>
</dbReference>
<dbReference type="eggNOG" id="ENOG502SIQ5">
    <property type="taxonomic scope" value="Eukaryota"/>
</dbReference>
<keyword evidence="1" id="KW-0802">TPR repeat</keyword>
<evidence type="ECO:0000259" key="3">
    <source>
        <dbReference type="Pfam" id="PF01048"/>
    </source>
</evidence>
<dbReference type="AlphaFoldDB" id="W9XG54"/>
<dbReference type="GO" id="GO:0009116">
    <property type="term" value="P:nucleoside metabolic process"/>
    <property type="evidence" value="ECO:0007669"/>
    <property type="project" value="InterPro"/>
</dbReference>
<accession>W9XG54</accession>
<feature type="domain" description="Nucleoside phosphorylase" evidence="3">
    <location>
        <begin position="41"/>
        <end position="283"/>
    </location>
</feature>
<feature type="region of interest" description="Disordered" evidence="2">
    <location>
        <begin position="1109"/>
        <end position="1151"/>
    </location>
</feature>
<protein>
    <recommendedName>
        <fullName evidence="3">Nucleoside phosphorylase domain-containing protein</fullName>
    </recommendedName>
</protein>
<dbReference type="InterPro" id="IPR011990">
    <property type="entry name" value="TPR-like_helical_dom_sf"/>
</dbReference>
<dbReference type="SUPFAM" id="SSF53167">
    <property type="entry name" value="Purine and uridine phosphorylases"/>
    <property type="match status" value="1"/>
</dbReference>
<dbReference type="RefSeq" id="XP_007737016.1">
    <property type="nucleotide sequence ID" value="XM_007738826.1"/>
</dbReference>
<dbReference type="SUPFAM" id="SSF48452">
    <property type="entry name" value="TPR-like"/>
    <property type="match status" value="1"/>
</dbReference>
<dbReference type="SMART" id="SM00028">
    <property type="entry name" value="TPR"/>
    <property type="match status" value="5"/>
</dbReference>
<gene>
    <name evidence="4" type="ORF">A1O3_08729</name>
</gene>
<dbReference type="Gene3D" id="3.40.50.1580">
    <property type="entry name" value="Nucleoside phosphorylase domain"/>
    <property type="match status" value="1"/>
</dbReference>
<dbReference type="InterPro" id="IPR019734">
    <property type="entry name" value="TPR_rpt"/>
</dbReference>
<name>W9XG54_9EURO</name>
<dbReference type="OrthoDB" id="1658288at2759"/>
<dbReference type="InterPro" id="IPR035994">
    <property type="entry name" value="Nucleoside_phosphorylase_sf"/>
</dbReference>
<organism evidence="4 5">
    <name type="scientific">Capronia epimyces CBS 606.96</name>
    <dbReference type="NCBI Taxonomy" id="1182542"/>
    <lineage>
        <taxon>Eukaryota</taxon>
        <taxon>Fungi</taxon>
        <taxon>Dikarya</taxon>
        <taxon>Ascomycota</taxon>
        <taxon>Pezizomycotina</taxon>
        <taxon>Eurotiomycetes</taxon>
        <taxon>Chaetothyriomycetidae</taxon>
        <taxon>Chaetothyriales</taxon>
        <taxon>Herpotrichiellaceae</taxon>
        <taxon>Capronia</taxon>
    </lineage>
</organism>
<dbReference type="GeneID" id="19172816"/>
<dbReference type="PANTHER" id="PTHR46082:SF11">
    <property type="entry name" value="AAA+ ATPASE DOMAIN-CONTAINING PROTEIN-RELATED"/>
    <property type="match status" value="1"/>
</dbReference>
<dbReference type="Pfam" id="PF13424">
    <property type="entry name" value="TPR_12"/>
    <property type="match status" value="1"/>
</dbReference>
<reference evidence="4 5" key="1">
    <citation type="submission" date="2013-03" db="EMBL/GenBank/DDBJ databases">
        <title>The Genome Sequence of Capronia epimyces CBS 606.96.</title>
        <authorList>
            <consortium name="The Broad Institute Genomics Platform"/>
            <person name="Cuomo C."/>
            <person name="de Hoog S."/>
            <person name="Gorbushina A."/>
            <person name="Walker B."/>
            <person name="Young S.K."/>
            <person name="Zeng Q."/>
            <person name="Gargeya S."/>
            <person name="Fitzgerald M."/>
            <person name="Haas B."/>
            <person name="Abouelleil A."/>
            <person name="Allen A.W."/>
            <person name="Alvarado L."/>
            <person name="Arachchi H.M."/>
            <person name="Berlin A.M."/>
            <person name="Chapman S.B."/>
            <person name="Gainer-Dewar J."/>
            <person name="Goldberg J."/>
            <person name="Griggs A."/>
            <person name="Gujja S."/>
            <person name="Hansen M."/>
            <person name="Howarth C."/>
            <person name="Imamovic A."/>
            <person name="Ireland A."/>
            <person name="Larimer J."/>
            <person name="McCowan C."/>
            <person name="Murphy C."/>
            <person name="Pearson M."/>
            <person name="Poon T.W."/>
            <person name="Priest M."/>
            <person name="Roberts A."/>
            <person name="Saif S."/>
            <person name="Shea T."/>
            <person name="Sisk P."/>
            <person name="Sykes S."/>
            <person name="Wortman J."/>
            <person name="Nusbaum C."/>
            <person name="Birren B."/>
        </authorList>
    </citation>
    <scope>NUCLEOTIDE SEQUENCE [LARGE SCALE GENOMIC DNA]</scope>
    <source>
        <strain evidence="4 5">CBS 606.96</strain>
    </source>
</reference>
<evidence type="ECO:0000256" key="2">
    <source>
        <dbReference type="SAM" id="MobiDB-lite"/>
    </source>
</evidence>
<dbReference type="PROSITE" id="PS50005">
    <property type="entry name" value="TPR"/>
    <property type="match status" value="1"/>
</dbReference>
<evidence type="ECO:0000313" key="4">
    <source>
        <dbReference type="EMBL" id="EXJ79228.1"/>
    </source>
</evidence>
<dbReference type="InterPro" id="IPR053137">
    <property type="entry name" value="NLR-like"/>
</dbReference>
<sequence>MPRSINPDEYSIVWLCPLPIKATAALFMFDETHEGLLDRQQGRTVEYHFGRIGRHNVAVAGFPSGEVGIGKAGAMAEAVIRDFKNLELGLLVGIAAAIPSATRDIRLGDVAVATPEGPYPGVVAYDMVKIVPDEALQKQWMNATHPLWRSVISKVRAAATVHGSTFQRRLKVFEKAATKTFQRPYDPPALHPALESLRRETVDPVVHYGTILSGDKVVREVGFRNQLRDKYGDPVALEMEAAGVMTSLPVAVVRGISDSADASKNDQWHAWAAAVAAAYAKEMLLQLSPKLQISTVHDMEKKEPLKGQLPKSWDFKGRKDDLKIIATLMDRERQRRFEKTVLILAGLSDAGKSQLAAAYVREQLSQDSGRGIYWINGRDRRAFEASVVQFEADRANSQLSTETMVIEDTDKRSASVVQSWIQNLNQTENTGWLMVVDDATLWNPEGGSADDPSNLGCYLDKINHGSLLVTTNRQNWLTSHENVLHLGGLDEASATSLLKSKLHTHYSRDADLHDLSRMLLGLPLSLRLAITYIRGIKVSDYVSMWRSVSWLGAAKLLILFGFLDHRNLSFDLCHNVKSANLPAWLLSLGADREQFGRVIEALLDLSFAQLNYGDNEEASYMIHPAIHAFSRTRAGDLKETFISWAIAIVADNVPRSLDKQYWKKGQALALHAGQCMVYVRATGFPPQHVERFAALYRLLGRYEEACQLYSTVLDALRPHQQAYPETMAEVLNDLGLAYYGQRKFNLAVGTFSESIQFYPQGLWALETSYADTLACIMFNYGNACRMTLNVDAAARAFHQVSDYFVERRAKAGGTLPRWGEIMFSRVLNAQGEIDIERGDTRQGMALLQRAMSIQRRHLDAEHPISLSTKLNLGRVYTDIENYNDACEILAEVTAIYREQWGGSHHATVTAADELARACMGYGQTLGEQSSGSSEQATRTFEKAESLWNDTLGFYAERYGVDSEDALRTKSNIALLQSVTGKLVMARRNMLQVFQRSKLPAQRVRAQRELASICQKMGDLDVARTNFAQAVEASKLLEDERSRTQEVSLCLEHQKQFYLKHGDDVARRSSPSLTDTVDPTNMIEQSSAAVHRESECMERASSEVTALDVFESRDGGSGSTTSPASSSPSLQLAQGDLKRKWEAAFSQSSKRE</sequence>
<dbReference type="InterPro" id="IPR000845">
    <property type="entry name" value="Nucleoside_phosphorylase_d"/>
</dbReference>
<dbReference type="Pfam" id="PF01048">
    <property type="entry name" value="PNP_UDP_1"/>
    <property type="match status" value="1"/>
</dbReference>
<dbReference type="GO" id="GO:0003824">
    <property type="term" value="F:catalytic activity"/>
    <property type="evidence" value="ECO:0007669"/>
    <property type="project" value="InterPro"/>
</dbReference>
<comment type="caution">
    <text evidence="4">The sequence shown here is derived from an EMBL/GenBank/DDBJ whole genome shotgun (WGS) entry which is preliminary data.</text>
</comment>
<evidence type="ECO:0000256" key="1">
    <source>
        <dbReference type="PROSITE-ProRule" id="PRU00339"/>
    </source>
</evidence>
<dbReference type="Proteomes" id="UP000019478">
    <property type="component" value="Unassembled WGS sequence"/>
</dbReference>